<dbReference type="InterPro" id="IPR047057">
    <property type="entry name" value="MerR_fam"/>
</dbReference>
<dbReference type="Gene3D" id="1.10.1660.10">
    <property type="match status" value="1"/>
</dbReference>
<organism evidence="6 7">
    <name type="scientific">Lentibacillus halodurans</name>
    <dbReference type="NCBI Taxonomy" id="237679"/>
    <lineage>
        <taxon>Bacteria</taxon>
        <taxon>Bacillati</taxon>
        <taxon>Bacillota</taxon>
        <taxon>Bacilli</taxon>
        <taxon>Bacillales</taxon>
        <taxon>Bacillaceae</taxon>
        <taxon>Lentibacillus</taxon>
    </lineage>
</organism>
<dbReference type="OrthoDB" id="9811174at2"/>
<dbReference type="PANTHER" id="PTHR30204:SF69">
    <property type="entry name" value="MERR-FAMILY TRANSCRIPTIONAL REGULATOR"/>
    <property type="match status" value="1"/>
</dbReference>
<keyword evidence="3 6" id="KW-0238">DNA-binding</keyword>
<keyword evidence="1" id="KW-0678">Repressor</keyword>
<evidence type="ECO:0000313" key="7">
    <source>
        <dbReference type="Proteomes" id="UP000198642"/>
    </source>
</evidence>
<dbReference type="InterPro" id="IPR009061">
    <property type="entry name" value="DNA-bd_dom_put_sf"/>
</dbReference>
<keyword evidence="2" id="KW-0805">Transcription regulation</keyword>
<dbReference type="Proteomes" id="UP000198642">
    <property type="component" value="Unassembled WGS sequence"/>
</dbReference>
<dbReference type="GO" id="GO:0003700">
    <property type="term" value="F:DNA-binding transcription factor activity"/>
    <property type="evidence" value="ECO:0007669"/>
    <property type="project" value="InterPro"/>
</dbReference>
<evidence type="ECO:0000313" key="6">
    <source>
        <dbReference type="EMBL" id="SFB05488.1"/>
    </source>
</evidence>
<reference evidence="6 7" key="1">
    <citation type="submission" date="2016-10" db="EMBL/GenBank/DDBJ databases">
        <authorList>
            <person name="de Groot N.N."/>
        </authorList>
    </citation>
    <scope>NUCLEOTIDE SEQUENCE [LARGE SCALE GENOMIC DNA]</scope>
    <source>
        <strain evidence="6 7">CGMCC 1.3702</strain>
    </source>
</reference>
<accession>A0A1I0XZA6</accession>
<dbReference type="InterPro" id="IPR000551">
    <property type="entry name" value="MerR-type_HTH_dom"/>
</dbReference>
<evidence type="ECO:0000256" key="4">
    <source>
        <dbReference type="ARBA" id="ARBA00023163"/>
    </source>
</evidence>
<dbReference type="STRING" id="237679.SAMN04488072_10693"/>
<dbReference type="EMBL" id="FOJW01000006">
    <property type="protein sequence ID" value="SFB05488.1"/>
    <property type="molecule type" value="Genomic_DNA"/>
</dbReference>
<evidence type="ECO:0000256" key="3">
    <source>
        <dbReference type="ARBA" id="ARBA00023125"/>
    </source>
</evidence>
<dbReference type="CDD" id="cd01109">
    <property type="entry name" value="HTH_YyaN"/>
    <property type="match status" value="1"/>
</dbReference>
<dbReference type="AlphaFoldDB" id="A0A1I0XZA6"/>
<dbReference type="GO" id="GO:0003677">
    <property type="term" value="F:DNA binding"/>
    <property type="evidence" value="ECO:0007669"/>
    <property type="project" value="UniProtKB-KW"/>
</dbReference>
<feature type="domain" description="HTH merR-type" evidence="5">
    <location>
        <begin position="1"/>
        <end position="70"/>
    </location>
</feature>
<keyword evidence="4" id="KW-0804">Transcription</keyword>
<evidence type="ECO:0000259" key="5">
    <source>
        <dbReference type="PROSITE" id="PS50937"/>
    </source>
</evidence>
<sequence>MLTVKEVAEKLSIAPSTIRYYDDQGLLPFIQRDKNSYRLFKEDELFWLELIECMRSTGMPIKTLRHVAHLHMQGKETLAERKRIFKEHREKLHKQKQDIDVALGKLEVKMKLLDSL</sequence>
<gene>
    <name evidence="6" type="ORF">SAMN04488072_10693</name>
</gene>
<keyword evidence="7" id="KW-1185">Reference proteome</keyword>
<evidence type="ECO:0000256" key="2">
    <source>
        <dbReference type="ARBA" id="ARBA00023015"/>
    </source>
</evidence>
<name>A0A1I0XZA6_9BACI</name>
<evidence type="ECO:0000256" key="1">
    <source>
        <dbReference type="ARBA" id="ARBA00022491"/>
    </source>
</evidence>
<dbReference type="SUPFAM" id="SSF46955">
    <property type="entry name" value="Putative DNA-binding domain"/>
    <property type="match status" value="1"/>
</dbReference>
<dbReference type="RefSeq" id="WP_090236618.1">
    <property type="nucleotide sequence ID" value="NZ_FOJW01000006.1"/>
</dbReference>
<dbReference type="Pfam" id="PF13411">
    <property type="entry name" value="MerR_1"/>
    <property type="match status" value="1"/>
</dbReference>
<dbReference type="SMART" id="SM00422">
    <property type="entry name" value="HTH_MERR"/>
    <property type="match status" value="1"/>
</dbReference>
<dbReference type="PROSITE" id="PS50937">
    <property type="entry name" value="HTH_MERR_2"/>
    <property type="match status" value="1"/>
</dbReference>
<protein>
    <submittedName>
        <fullName evidence="6">DNA-binding transcriptional regulator, MerR family</fullName>
    </submittedName>
</protein>
<dbReference type="PANTHER" id="PTHR30204">
    <property type="entry name" value="REDOX-CYCLING DRUG-SENSING TRANSCRIPTIONAL ACTIVATOR SOXR"/>
    <property type="match status" value="1"/>
</dbReference>
<proteinExistence type="predicted"/>